<proteinExistence type="predicted"/>
<evidence type="ECO:0000313" key="1">
    <source>
        <dbReference type="EMBL" id="RTI48627.1"/>
    </source>
</evidence>
<accession>A0A430VC39</accession>
<dbReference type="EMBL" id="PQZD01000003">
    <property type="protein sequence ID" value="RTI48627.1"/>
    <property type="molecule type" value="Genomic_DNA"/>
</dbReference>
<dbReference type="Pfam" id="PF08761">
    <property type="entry name" value="dUTPase_2"/>
    <property type="match status" value="1"/>
</dbReference>
<evidence type="ECO:0000313" key="3">
    <source>
        <dbReference type="Proteomes" id="UP000288507"/>
    </source>
</evidence>
<reference evidence="2 3" key="2">
    <citation type="journal article" date="2019" name="Appl. Environ. Microbiol.">
        <title>Population genetics and characterization of Campylobacter jejuni isolates in western jackdaws and game birds in Finland.</title>
        <authorList>
            <person name="Kovanen S."/>
            <person name="Rossi M."/>
            <person name="Pohja-Mykra M."/>
            <person name="Nieminen T."/>
            <person name="Raunio-Saarnisto M."/>
            <person name="Sauvala M."/>
            <person name="Fredriksson-Ahomaa M."/>
            <person name="Hanninen M.L."/>
            <person name="Kivisto R."/>
        </authorList>
    </citation>
    <scope>NUCLEOTIDE SEQUENCE [LARGE SCALE GENOMIC DNA]</scope>
    <source>
        <strain evidence="2 3">CB313</strain>
        <strain evidence="1">SO-26</strain>
    </source>
</reference>
<comment type="caution">
    <text evidence="2">The sequence shown here is derived from an EMBL/GenBank/DDBJ whole genome shotgun (WGS) entry which is preliminary data.</text>
</comment>
<dbReference type="Proteomes" id="UP000288507">
    <property type="component" value="Unassembled WGS sequence"/>
</dbReference>
<dbReference type="EMBL" id="PRBV01000014">
    <property type="protein sequence ID" value="RTJ78352.1"/>
    <property type="molecule type" value="Genomic_DNA"/>
</dbReference>
<sequence length="248" mass="28751">MVNTLTQFQFEDMFRTQFKVNDVQSSKEWVNGTNQFGLHCDWTRAIRMELIEALDSFQWKFWKSVTDNPQYSVTDIENLKVELVDIWHFMMSQRMTDSGIKDLDQLDKSSLAAYEFNTLTSVLDGADIDEWTSEGIFKLLESSVFSDKLISSRNLFIAICYAFSHSPSSKDDPLGSFYRSYITKATLNLFRAEHGYAEGEYKKQWVFNGQVNEDNVVAYQLSLALQKVGKFNSESLYDHLEDVYKKMG</sequence>
<dbReference type="AlphaFoldDB" id="A0A430VC39"/>
<evidence type="ECO:0008006" key="4">
    <source>
        <dbReference type="Google" id="ProtNLM"/>
    </source>
</evidence>
<dbReference type="Gene3D" id="1.10.4010.10">
    <property type="entry name" value="Type II deoxyuridine triphosphatase"/>
    <property type="match status" value="1"/>
</dbReference>
<dbReference type="RefSeq" id="WP_126232469.1">
    <property type="nucleotide sequence ID" value="NZ_PQZD01000003.1"/>
</dbReference>
<dbReference type="SUPFAM" id="SSF101386">
    <property type="entry name" value="all-alpha NTP pyrophosphatases"/>
    <property type="match status" value="1"/>
</dbReference>
<dbReference type="Proteomes" id="UP000287197">
    <property type="component" value="Unassembled WGS sequence"/>
</dbReference>
<gene>
    <name evidence="2" type="ORF">C3H57_08580</name>
    <name evidence="1" type="ORF">C3I27_04185</name>
</gene>
<protein>
    <recommendedName>
        <fullName evidence="4">dUTPase</fullName>
    </recommendedName>
</protein>
<dbReference type="InterPro" id="IPR014871">
    <property type="entry name" value="dUTPase/dCTP_pyrophosphatase"/>
</dbReference>
<reference evidence="1" key="1">
    <citation type="submission" date="2018-01" db="EMBL/GenBank/DDBJ databases">
        <authorList>
            <person name="Kovanen S."/>
            <person name="Nieminen T."/>
            <person name="Pohja-Mykra M."/>
            <person name="Raunio-Saarnisto M."/>
            <person name="Sauvala M."/>
            <person name="Fredriksson-Ahomaa M."/>
            <person name="Hanninen M.-L."/>
            <person name="Kivisto R."/>
        </authorList>
    </citation>
    <scope>NUCLEOTIDE SEQUENCE</scope>
    <source>
        <strain evidence="1">SO-26</strain>
    </source>
</reference>
<organism evidence="2 3">
    <name type="scientific">Campylobacter jejuni</name>
    <dbReference type="NCBI Taxonomy" id="197"/>
    <lineage>
        <taxon>Bacteria</taxon>
        <taxon>Pseudomonadati</taxon>
        <taxon>Campylobacterota</taxon>
        <taxon>Epsilonproteobacteria</taxon>
        <taxon>Campylobacterales</taxon>
        <taxon>Campylobacteraceae</taxon>
        <taxon>Campylobacter</taxon>
    </lineage>
</organism>
<name>A0A430VC39_CAMJU</name>
<evidence type="ECO:0000313" key="2">
    <source>
        <dbReference type="EMBL" id="RTJ78352.1"/>
    </source>
</evidence>